<evidence type="ECO:0000313" key="3">
    <source>
        <dbReference type="EMBL" id="PHJ39152.1"/>
    </source>
</evidence>
<dbReference type="OrthoDB" id="25008at2"/>
<reference evidence="3 4" key="1">
    <citation type="submission" date="2013-09" db="EMBL/GenBank/DDBJ databases">
        <title>Biodegradation of hydrocarbons in the deep terrestrial subsurface : characterization of a microbial consortium composed of two Desulfotomaculum species originating from a deep geological formation.</title>
        <authorList>
            <person name="Aullo T."/>
            <person name="Berlendis S."/>
            <person name="Lascourreges J.-F."/>
            <person name="Dessort D."/>
            <person name="Saint-Laurent S."/>
            <person name="Schraauwers B."/>
            <person name="Mas J."/>
            <person name="Magot M."/>
            <person name="Ranchou-Peyruse A."/>
        </authorList>
    </citation>
    <scope>NUCLEOTIDE SEQUENCE [LARGE SCALE GENOMIC DNA]</scope>
    <source>
        <strain evidence="3 4">Bs107</strain>
    </source>
</reference>
<dbReference type="SUPFAM" id="SSF49299">
    <property type="entry name" value="PKD domain"/>
    <property type="match status" value="1"/>
</dbReference>
<gene>
    <name evidence="3" type="ORF">P378_05105</name>
</gene>
<dbReference type="InterPro" id="IPR022409">
    <property type="entry name" value="PKD/Chitinase_dom"/>
</dbReference>
<name>A0A2C6MHA9_9FIRM</name>
<evidence type="ECO:0000313" key="4">
    <source>
        <dbReference type="Proteomes" id="UP000222564"/>
    </source>
</evidence>
<keyword evidence="4" id="KW-1185">Reference proteome</keyword>
<dbReference type="EMBL" id="AWQQ01000032">
    <property type="protein sequence ID" value="PHJ39152.1"/>
    <property type="molecule type" value="Genomic_DNA"/>
</dbReference>
<dbReference type="InterPro" id="IPR000601">
    <property type="entry name" value="PKD_dom"/>
</dbReference>
<dbReference type="InterPro" id="IPR013783">
    <property type="entry name" value="Ig-like_fold"/>
</dbReference>
<organism evidence="3 4">
    <name type="scientific">Desulforamulus profundi</name>
    <dbReference type="NCBI Taxonomy" id="1383067"/>
    <lineage>
        <taxon>Bacteria</taxon>
        <taxon>Bacillati</taxon>
        <taxon>Bacillota</taxon>
        <taxon>Clostridia</taxon>
        <taxon>Eubacteriales</taxon>
        <taxon>Peptococcaceae</taxon>
        <taxon>Desulforamulus</taxon>
    </lineage>
</organism>
<feature type="transmembrane region" description="Helical" evidence="1">
    <location>
        <begin position="12"/>
        <end position="34"/>
    </location>
</feature>
<sequence>MMPTVDKLKQKLWLIIFFLCLLNLVIFPTAVYAWSDPGLGPGVVQGTQVTISGGDFGGTLKYNTLYEVRVNGSQVGSAVLINQIPSYGGYAFIPSSALSEAVSAFKGNYSHVSGNVNLYTINPNNNKRYWIREVGYHSGADVIYSGKVVNITPSPLPTGNISTPPTIKAGQPVNISLTATSLTLSGISVFYDKYKLDYKFKINGSQVDSGTASKNLSKQVNYTFPSPGTYTLKLELEDAFKRKDPKTNGPVTIEKTVTVIAGSGGPPPVPPSGGKPLADFDLPSMTTPNTSVTVTDRSQAYGGATITTRTWTITPSGYSGTPAGTSYSVSFPSEGTYTVKLVVKDSKGNTSDPCEKTIIVQGDFIPPDPPEPPNGPPVAKMKYPKAVGIGKPAQIENLSYDTDGSIVDVDWDIDPQEGRVAAVLTTVPWRMKAVPLSLRKRGNMKSL</sequence>
<feature type="domain" description="PKD/Chitinase" evidence="2">
    <location>
        <begin position="158"/>
        <end position="264"/>
    </location>
</feature>
<dbReference type="InterPro" id="IPR035986">
    <property type="entry name" value="PKD_dom_sf"/>
</dbReference>
<proteinExistence type="predicted"/>
<dbReference type="RefSeq" id="WP_099082412.1">
    <property type="nucleotide sequence ID" value="NZ_AWQQ01000032.1"/>
</dbReference>
<evidence type="ECO:0000256" key="1">
    <source>
        <dbReference type="SAM" id="Phobius"/>
    </source>
</evidence>
<feature type="domain" description="PKD/Chitinase" evidence="2">
    <location>
        <begin position="277"/>
        <end position="363"/>
    </location>
</feature>
<dbReference type="Gene3D" id="2.60.40.10">
    <property type="entry name" value="Immunoglobulins"/>
    <property type="match status" value="2"/>
</dbReference>
<dbReference type="SMART" id="SM00089">
    <property type="entry name" value="PKD"/>
    <property type="match status" value="2"/>
</dbReference>
<keyword evidence="1" id="KW-1133">Transmembrane helix</keyword>
<dbReference type="Pfam" id="PF00801">
    <property type="entry name" value="PKD"/>
    <property type="match status" value="1"/>
</dbReference>
<protein>
    <recommendedName>
        <fullName evidence="2">PKD/Chitinase domain-containing protein</fullName>
    </recommendedName>
</protein>
<keyword evidence="1" id="KW-0472">Membrane</keyword>
<dbReference type="Proteomes" id="UP000222564">
    <property type="component" value="Unassembled WGS sequence"/>
</dbReference>
<evidence type="ECO:0000259" key="2">
    <source>
        <dbReference type="SMART" id="SM00089"/>
    </source>
</evidence>
<keyword evidence="1" id="KW-0812">Transmembrane</keyword>
<comment type="caution">
    <text evidence="3">The sequence shown here is derived from an EMBL/GenBank/DDBJ whole genome shotgun (WGS) entry which is preliminary data.</text>
</comment>
<dbReference type="AlphaFoldDB" id="A0A2C6MHA9"/>
<accession>A0A2C6MHA9</accession>